<dbReference type="GO" id="GO:0004222">
    <property type="term" value="F:metalloendopeptidase activity"/>
    <property type="evidence" value="ECO:0007669"/>
    <property type="project" value="UniProtKB-UniRule"/>
</dbReference>
<keyword evidence="5" id="KW-1185">Reference proteome</keyword>
<feature type="domain" description="Peptidase M12A" evidence="3">
    <location>
        <begin position="46"/>
        <end position="242"/>
    </location>
</feature>
<dbReference type="SUPFAM" id="SSF55486">
    <property type="entry name" value="Metalloproteases ('zincins'), catalytic domain"/>
    <property type="match status" value="1"/>
</dbReference>
<accession>A0A3B3ZXM9</accession>
<evidence type="ECO:0000256" key="1">
    <source>
        <dbReference type="PROSITE-ProRule" id="PRU01211"/>
    </source>
</evidence>
<proteinExistence type="predicted"/>
<feature type="signal peptide" evidence="2">
    <location>
        <begin position="1"/>
        <end position="26"/>
    </location>
</feature>
<dbReference type="Gene3D" id="3.40.390.10">
    <property type="entry name" value="Collagenase (Catalytic Domain)"/>
    <property type="match status" value="1"/>
</dbReference>
<protein>
    <recommendedName>
        <fullName evidence="2">Metalloendopeptidase</fullName>
        <ecNumber evidence="2">3.4.24.-</ecNumber>
    </recommendedName>
</protein>
<sequence length="242" mass="27909">YCLRFRCAVSMLVVSWLTLLCSDHDGDTLLEDGDIAVLRSQVQKRNADLCVRSGCKWPQDRDGKVYEPYVLAPHYSPSQVMSITKVFRYFSEVSCIRFIPRTNQRDHLYIHSSNGCWSFIGRTGGAQKLSLQSTGCIIKGIIQHELLHALGFNHEHVRSDRDQFVRVEWKNIIKGKEHNFQKLKTLNQRTPYDYGSVMHYKNAAFSKNGLATLVACNGYSKFGLAKKMSQWDKYRINKLYCK</sequence>
<dbReference type="PRINTS" id="PR00480">
    <property type="entry name" value="ASTACIN"/>
</dbReference>
<feature type="binding site" evidence="1">
    <location>
        <position position="148"/>
    </location>
    <ligand>
        <name>Zn(2+)</name>
        <dbReference type="ChEBI" id="CHEBI:29105"/>
        <note>catalytic</note>
    </ligand>
</feature>
<evidence type="ECO:0000313" key="4">
    <source>
        <dbReference type="Ensembl" id="ENSPMGP00000009051.1"/>
    </source>
</evidence>
<keyword evidence="1 2" id="KW-0645">Protease</keyword>
<dbReference type="GO" id="GO:0008270">
    <property type="term" value="F:zinc ion binding"/>
    <property type="evidence" value="ECO:0007669"/>
    <property type="project" value="UniProtKB-UniRule"/>
</dbReference>
<dbReference type="InterPro" id="IPR024079">
    <property type="entry name" value="MetalloPept_cat_dom_sf"/>
</dbReference>
<dbReference type="STRING" id="409849.ENSPMGP00000009051"/>
<feature type="binding site" evidence="1">
    <location>
        <position position="144"/>
    </location>
    <ligand>
        <name>Zn(2+)</name>
        <dbReference type="ChEBI" id="CHEBI:29105"/>
        <note>catalytic</note>
    </ligand>
</feature>
<name>A0A3B3ZXM9_9GOBI</name>
<dbReference type="GO" id="GO:0006508">
    <property type="term" value="P:proteolysis"/>
    <property type="evidence" value="ECO:0007669"/>
    <property type="project" value="UniProtKB-KW"/>
</dbReference>
<dbReference type="Ensembl" id="ENSPMGT00000009637.1">
    <property type="protein sequence ID" value="ENSPMGP00000009051.1"/>
    <property type="gene ID" value="ENSPMGG00000007484.1"/>
</dbReference>
<feature type="active site" evidence="1">
    <location>
        <position position="145"/>
    </location>
</feature>
<keyword evidence="1 2" id="KW-0479">Metal-binding</keyword>
<keyword evidence="1 2" id="KW-0482">Metalloprotease</keyword>
<dbReference type="PANTHER" id="PTHR10127:SF899">
    <property type="entry name" value="ASTACIN-LIKE METALLOENDOPEPTIDASE-RELATED"/>
    <property type="match status" value="1"/>
</dbReference>
<evidence type="ECO:0000256" key="2">
    <source>
        <dbReference type="RuleBase" id="RU361183"/>
    </source>
</evidence>
<keyword evidence="1 2" id="KW-0378">Hydrolase</keyword>
<dbReference type="Pfam" id="PF01400">
    <property type="entry name" value="Astacin"/>
    <property type="match status" value="1"/>
</dbReference>
<dbReference type="PROSITE" id="PS51864">
    <property type="entry name" value="ASTACIN"/>
    <property type="match status" value="1"/>
</dbReference>
<reference evidence="4" key="2">
    <citation type="submission" date="2025-09" db="UniProtKB">
        <authorList>
            <consortium name="Ensembl"/>
        </authorList>
    </citation>
    <scope>IDENTIFICATION</scope>
</reference>
<reference evidence="4" key="1">
    <citation type="submission" date="2025-08" db="UniProtKB">
        <authorList>
            <consortium name="Ensembl"/>
        </authorList>
    </citation>
    <scope>IDENTIFICATION</scope>
</reference>
<comment type="cofactor">
    <cofactor evidence="1 2">
        <name>Zn(2+)</name>
        <dbReference type="ChEBI" id="CHEBI:29105"/>
    </cofactor>
    <text evidence="1 2">Binds 1 zinc ion per subunit.</text>
</comment>
<feature type="chain" id="PRO_5017106413" description="Metalloendopeptidase" evidence="2">
    <location>
        <begin position="27"/>
        <end position="242"/>
    </location>
</feature>
<keyword evidence="2" id="KW-0732">Signal</keyword>
<evidence type="ECO:0000313" key="5">
    <source>
        <dbReference type="Proteomes" id="UP000261520"/>
    </source>
</evidence>
<organism evidence="4 5">
    <name type="scientific">Periophthalmus magnuspinnatus</name>
    <dbReference type="NCBI Taxonomy" id="409849"/>
    <lineage>
        <taxon>Eukaryota</taxon>
        <taxon>Metazoa</taxon>
        <taxon>Chordata</taxon>
        <taxon>Craniata</taxon>
        <taxon>Vertebrata</taxon>
        <taxon>Euteleostomi</taxon>
        <taxon>Actinopterygii</taxon>
        <taxon>Neopterygii</taxon>
        <taxon>Teleostei</taxon>
        <taxon>Neoteleostei</taxon>
        <taxon>Acanthomorphata</taxon>
        <taxon>Gobiaria</taxon>
        <taxon>Gobiiformes</taxon>
        <taxon>Gobioidei</taxon>
        <taxon>Gobiidae</taxon>
        <taxon>Oxudercinae</taxon>
        <taxon>Periophthalmus</taxon>
    </lineage>
</organism>
<dbReference type="Proteomes" id="UP000261520">
    <property type="component" value="Unplaced"/>
</dbReference>
<keyword evidence="1 2" id="KW-0862">Zinc</keyword>
<feature type="binding site" evidence="1">
    <location>
        <position position="154"/>
    </location>
    <ligand>
        <name>Zn(2+)</name>
        <dbReference type="ChEBI" id="CHEBI:29105"/>
        <note>catalytic</note>
    </ligand>
</feature>
<dbReference type="InterPro" id="IPR006026">
    <property type="entry name" value="Peptidase_Metallo"/>
</dbReference>
<dbReference type="AlphaFoldDB" id="A0A3B3ZXM9"/>
<dbReference type="SMART" id="SM00235">
    <property type="entry name" value="ZnMc"/>
    <property type="match status" value="1"/>
</dbReference>
<dbReference type="InterPro" id="IPR001506">
    <property type="entry name" value="Peptidase_M12A"/>
</dbReference>
<dbReference type="EC" id="3.4.24.-" evidence="2"/>
<comment type="caution">
    <text evidence="1">Lacks conserved residue(s) required for the propagation of feature annotation.</text>
</comment>
<dbReference type="PANTHER" id="PTHR10127">
    <property type="entry name" value="DISCOIDIN, CUB, EGF, LAMININ , AND ZINC METALLOPROTEASE DOMAIN CONTAINING"/>
    <property type="match status" value="1"/>
</dbReference>
<evidence type="ECO:0000259" key="3">
    <source>
        <dbReference type="PROSITE" id="PS51864"/>
    </source>
</evidence>